<evidence type="ECO:0000256" key="8">
    <source>
        <dbReference type="SAM" id="MobiDB-lite"/>
    </source>
</evidence>
<dbReference type="CDD" id="cd02421">
    <property type="entry name" value="Peptidase_C39_likeD"/>
    <property type="match status" value="1"/>
</dbReference>
<dbReference type="InterPro" id="IPR003593">
    <property type="entry name" value="AAA+_ATPase"/>
</dbReference>
<evidence type="ECO:0000259" key="10">
    <source>
        <dbReference type="PROSITE" id="PS50893"/>
    </source>
</evidence>
<feature type="compositionally biased region" description="Basic and acidic residues" evidence="8">
    <location>
        <begin position="74"/>
        <end position="83"/>
    </location>
</feature>
<proteinExistence type="predicted"/>
<feature type="transmembrane region" description="Helical" evidence="9">
    <location>
        <begin position="276"/>
        <end position="293"/>
    </location>
</feature>
<keyword evidence="4" id="KW-0378">Hydrolase</keyword>
<feature type="region of interest" description="Disordered" evidence="8">
    <location>
        <begin position="1"/>
        <end position="83"/>
    </location>
</feature>
<dbReference type="InterPro" id="IPR005074">
    <property type="entry name" value="Peptidase_C39"/>
</dbReference>
<dbReference type="InterPro" id="IPR017750">
    <property type="entry name" value="ATPase_T1SS"/>
</dbReference>
<keyword evidence="7 9" id="KW-0472">Membrane</keyword>
<dbReference type="PROSITE" id="PS50893">
    <property type="entry name" value="ABC_TRANSPORTER_2"/>
    <property type="match status" value="1"/>
</dbReference>
<dbReference type="Pfam" id="PF00664">
    <property type="entry name" value="ABC_membrane"/>
    <property type="match status" value="1"/>
</dbReference>
<evidence type="ECO:0000259" key="12">
    <source>
        <dbReference type="PROSITE" id="PS50990"/>
    </source>
</evidence>
<dbReference type="PROSITE" id="PS00211">
    <property type="entry name" value="ABC_TRANSPORTER_1"/>
    <property type="match status" value="1"/>
</dbReference>
<dbReference type="CDD" id="cd18587">
    <property type="entry name" value="ABC_6TM_LapB_like"/>
    <property type="match status" value="1"/>
</dbReference>
<dbReference type="PROSITE" id="PS50990">
    <property type="entry name" value="PEPTIDASE_C39"/>
    <property type="match status" value="1"/>
</dbReference>
<dbReference type="PROSITE" id="PS50929">
    <property type="entry name" value="ABC_TM1F"/>
    <property type="match status" value="1"/>
</dbReference>
<evidence type="ECO:0000256" key="3">
    <source>
        <dbReference type="ARBA" id="ARBA00022741"/>
    </source>
</evidence>
<feature type="domain" description="ABC transporter" evidence="10">
    <location>
        <begin position="554"/>
        <end position="789"/>
    </location>
</feature>
<organism evidence="13 14">
    <name type="scientific">Pseudodesulfovibrio sediminis</name>
    <dbReference type="NCBI Taxonomy" id="2810563"/>
    <lineage>
        <taxon>Bacteria</taxon>
        <taxon>Pseudomonadati</taxon>
        <taxon>Thermodesulfobacteriota</taxon>
        <taxon>Desulfovibrionia</taxon>
        <taxon>Desulfovibrionales</taxon>
        <taxon>Desulfovibrionaceae</taxon>
    </lineage>
</organism>
<feature type="transmembrane region" description="Helical" evidence="9">
    <location>
        <begin position="242"/>
        <end position="264"/>
    </location>
</feature>
<dbReference type="SMART" id="SM00382">
    <property type="entry name" value="AAA"/>
    <property type="match status" value="1"/>
</dbReference>
<gene>
    <name evidence="13" type="ORF">PSDVSF_12440</name>
</gene>
<dbReference type="EMBL" id="AP024485">
    <property type="protein sequence ID" value="BCS88002.1"/>
    <property type="molecule type" value="Genomic_DNA"/>
</dbReference>
<feature type="transmembrane region" description="Helical" evidence="9">
    <location>
        <begin position="491"/>
        <end position="515"/>
    </location>
</feature>
<keyword evidence="14" id="KW-1185">Reference proteome</keyword>
<comment type="subcellular location">
    <subcellularLocation>
        <location evidence="1">Cell membrane</location>
        <topology evidence="1">Multi-pass membrane protein</topology>
    </subcellularLocation>
</comment>
<dbReference type="Proteomes" id="UP001053296">
    <property type="component" value="Chromosome"/>
</dbReference>
<dbReference type="InterPro" id="IPR027417">
    <property type="entry name" value="P-loop_NTPase"/>
</dbReference>
<name>A0ABN6ENW9_9BACT</name>
<evidence type="ECO:0000256" key="6">
    <source>
        <dbReference type="ARBA" id="ARBA00022989"/>
    </source>
</evidence>
<dbReference type="Pfam" id="PF03412">
    <property type="entry name" value="Peptidase_C39"/>
    <property type="match status" value="1"/>
</dbReference>
<feature type="compositionally biased region" description="Low complexity" evidence="8">
    <location>
        <begin position="61"/>
        <end position="72"/>
    </location>
</feature>
<dbReference type="SUPFAM" id="SSF52540">
    <property type="entry name" value="P-loop containing nucleoside triphosphate hydrolases"/>
    <property type="match status" value="1"/>
</dbReference>
<dbReference type="InterPro" id="IPR039421">
    <property type="entry name" value="Type_1_exporter"/>
</dbReference>
<keyword evidence="3" id="KW-0547">Nucleotide-binding</keyword>
<feature type="domain" description="Peptidase C39" evidence="12">
    <location>
        <begin position="84"/>
        <end position="206"/>
    </location>
</feature>
<dbReference type="Pfam" id="PF00005">
    <property type="entry name" value="ABC_tran"/>
    <property type="match status" value="1"/>
</dbReference>
<dbReference type="InterPro" id="IPR017871">
    <property type="entry name" value="ABC_transporter-like_CS"/>
</dbReference>
<feature type="compositionally biased region" description="Low complexity" evidence="8">
    <location>
        <begin position="41"/>
        <end position="53"/>
    </location>
</feature>
<evidence type="ECO:0000256" key="1">
    <source>
        <dbReference type="ARBA" id="ARBA00004651"/>
    </source>
</evidence>
<evidence type="ECO:0000256" key="5">
    <source>
        <dbReference type="ARBA" id="ARBA00022840"/>
    </source>
</evidence>
<keyword evidence="6 9" id="KW-1133">Transmembrane helix</keyword>
<dbReference type="SUPFAM" id="SSF90123">
    <property type="entry name" value="ABC transporter transmembrane region"/>
    <property type="match status" value="1"/>
</dbReference>
<dbReference type="InterPro" id="IPR036640">
    <property type="entry name" value="ABC1_TM_sf"/>
</dbReference>
<reference evidence="13" key="1">
    <citation type="journal article" date="2022" name="Arch. Microbiol.">
        <title>Pseudodesulfovibrio sediminis sp. nov., a mesophilic and neutrophilic sulfate-reducing bacterium isolated from sediment of a brackish lake.</title>
        <authorList>
            <person name="Takahashi A."/>
            <person name="Kojima H."/>
            <person name="Watanabe M."/>
            <person name="Fukui M."/>
        </authorList>
    </citation>
    <scope>NUCLEOTIDE SEQUENCE</scope>
    <source>
        <strain evidence="13">SF6</strain>
    </source>
</reference>
<dbReference type="NCBIfam" id="TIGR03375">
    <property type="entry name" value="type_I_sec_LssB"/>
    <property type="match status" value="1"/>
</dbReference>
<dbReference type="Gene3D" id="3.90.70.10">
    <property type="entry name" value="Cysteine proteinases"/>
    <property type="match status" value="1"/>
</dbReference>
<feature type="transmembrane region" description="Helical" evidence="9">
    <location>
        <begin position="354"/>
        <end position="373"/>
    </location>
</feature>
<feature type="transmembrane region" description="Helical" evidence="9">
    <location>
        <begin position="456"/>
        <end position="485"/>
    </location>
</feature>
<feature type="domain" description="ABC transmembrane type-1" evidence="11">
    <location>
        <begin position="242"/>
        <end position="520"/>
    </location>
</feature>
<dbReference type="Gene3D" id="1.20.1560.10">
    <property type="entry name" value="ABC transporter type 1, transmembrane domain"/>
    <property type="match status" value="1"/>
</dbReference>
<evidence type="ECO:0000259" key="11">
    <source>
        <dbReference type="PROSITE" id="PS50929"/>
    </source>
</evidence>
<evidence type="ECO:0000256" key="7">
    <source>
        <dbReference type="ARBA" id="ARBA00023136"/>
    </source>
</evidence>
<evidence type="ECO:0000313" key="13">
    <source>
        <dbReference type="EMBL" id="BCS88002.1"/>
    </source>
</evidence>
<keyword evidence="5" id="KW-0067">ATP-binding</keyword>
<accession>A0ABN6ENW9</accession>
<protein>
    <submittedName>
        <fullName evidence="13">ABC transporter</fullName>
    </submittedName>
</protein>
<sequence length="789" mass="86417">MDTKPVAPMKNAEQNKQGIPLKSEQPGKPESSPGSKPPQSGPNDPQPGQAQPGQPQPGQMPMPGQMPQQPAPKVESDERLSPKDIDFQPPLVICLSIISRLLGKPVSSATLKAGIPQQDGVVTAASIVRSAERIGITARTVYRKDLRGITRLILPCILLLRGGNACVLLDTDKDMARVILPGHGMEEKEIPLEKLEEEYASYAIFCHRKSKLDKRASELKLLKTKRWFWGVIGRFWPIYKHVIGASIMTNIIIVASPLFVMNVYDRVIPNNAMDTLWALAIGIAIAYLFDFLLKNLRSYFVDVAGRNADVIIGSKIMSHLMSARLDHMPESAGAVANNIREFESLREFFGSSSLVALIDLPFLVLFIFVIYFIGGPIAYPIFVAVPVVILVGLFLQIPFQHIIENHYKETTQKNALLFEIVQGLETIKTSMAEGRIQARWENVVGMSAQSNSHAKVMANISISFSVFITQMVSVAVVITGVFLISEGELTVGGLIAANILSGRAMAPLSAVAGLLSRYQQSRMALNALDMLMSMPSERPDDKEAFHYGAIEPSLTMTDVSFSYPGTDKAVLNEVNLKLKPGEKVGIVGRTGAGKTTLGKLCVGLYQPVQGSVQVGDIDLRQMDVADLRRKVGYISQDSLLFYGTLKDNIAFGLPEADDQSINFAAEISGVNDFVRDNPAGFGMMVGERGTSLSGGQRQAVTIARAILPDPEILIMDEPSSNMDNQSEFRLKERLRKYIEDKTLIVITHRHSMLDLVDRLVIMDRGKIVVDGPKQAVLDGLKSGKIKVSL</sequence>
<dbReference type="PANTHER" id="PTHR43394">
    <property type="entry name" value="ATP-DEPENDENT PERMEASE MDL1, MITOCHONDRIAL"/>
    <property type="match status" value="1"/>
</dbReference>
<evidence type="ECO:0000256" key="4">
    <source>
        <dbReference type="ARBA" id="ARBA00022801"/>
    </source>
</evidence>
<keyword evidence="2 9" id="KW-0812">Transmembrane</keyword>
<dbReference type="Gene3D" id="3.40.50.300">
    <property type="entry name" value="P-loop containing nucleotide triphosphate hydrolases"/>
    <property type="match status" value="1"/>
</dbReference>
<evidence type="ECO:0000256" key="2">
    <source>
        <dbReference type="ARBA" id="ARBA00022692"/>
    </source>
</evidence>
<dbReference type="PANTHER" id="PTHR43394:SF1">
    <property type="entry name" value="ATP-BINDING CASSETTE SUB-FAMILY B MEMBER 10, MITOCHONDRIAL"/>
    <property type="match status" value="1"/>
</dbReference>
<feature type="compositionally biased region" description="Low complexity" evidence="8">
    <location>
        <begin position="22"/>
        <end position="34"/>
    </location>
</feature>
<evidence type="ECO:0000256" key="9">
    <source>
        <dbReference type="SAM" id="Phobius"/>
    </source>
</evidence>
<dbReference type="InterPro" id="IPR003439">
    <property type="entry name" value="ABC_transporter-like_ATP-bd"/>
</dbReference>
<dbReference type="InterPro" id="IPR011527">
    <property type="entry name" value="ABC1_TM_dom"/>
</dbReference>
<dbReference type="CDD" id="cd03245">
    <property type="entry name" value="ABCC_bacteriocin_exporters"/>
    <property type="match status" value="1"/>
</dbReference>
<feature type="transmembrane region" description="Helical" evidence="9">
    <location>
        <begin position="379"/>
        <end position="399"/>
    </location>
</feature>
<evidence type="ECO:0000313" key="14">
    <source>
        <dbReference type="Proteomes" id="UP001053296"/>
    </source>
</evidence>